<accession>A0A1N6M9E6</accession>
<dbReference type="Pfam" id="PF20693">
    <property type="entry name" value="YobI-ATPase"/>
    <property type="match status" value="1"/>
</dbReference>
<name>A0A1N6M9E6_9VIBR</name>
<evidence type="ECO:0000259" key="2">
    <source>
        <dbReference type="Pfam" id="PF20693"/>
    </source>
</evidence>
<evidence type="ECO:0000313" key="3">
    <source>
        <dbReference type="EMBL" id="SIO96078.1"/>
    </source>
</evidence>
<dbReference type="EMBL" id="FSSB01000025">
    <property type="protein sequence ID" value="SIO96078.1"/>
    <property type="molecule type" value="Genomic_DNA"/>
</dbReference>
<organism evidence="3 4">
    <name type="scientific">Vibrio spartinae</name>
    <dbReference type="NCBI Taxonomy" id="1918945"/>
    <lineage>
        <taxon>Bacteria</taxon>
        <taxon>Pseudomonadati</taxon>
        <taxon>Pseudomonadota</taxon>
        <taxon>Gammaproteobacteria</taxon>
        <taxon>Vibrionales</taxon>
        <taxon>Vibrionaceae</taxon>
        <taxon>Vibrio</taxon>
    </lineage>
</organism>
<dbReference type="Gene3D" id="3.40.50.300">
    <property type="entry name" value="P-loop containing nucleotide triphosphate hydrolases"/>
    <property type="match status" value="1"/>
</dbReference>
<dbReference type="InterPro" id="IPR048428">
    <property type="entry name" value="YobI-NTPase"/>
</dbReference>
<sequence>MLPYSFKSNNYTYMNKIITSFVSWLIKGLDKTVSWLEQKNANDMQSKFVDLAPTDDADKAGIYSEALRFATNNSKISNIALTGPYGSGKSSIIQSFLKTYRRPVLHISLATFITEAETKAETVDRQEIERSILQQMLYGADANKLPLSRFKRIQSPGVGSIFKSLYILLGMFALWYVFQQREGVISGTYFKPIAFENSVNLGFFVFATAFLWWILHHFYVASFGLSLKGISLKNVEIKSACDDESSILNRHLDEIIYFFQETSYDLVIIEDLDRFDNTDIFVTLREINGLVNANSGVKRHIRFLYALRDDIFANTERTKFFEFIIPVIPIINSSNSIDMVLKVGARLALNEGLDRQFLREVSRYLNDLRLIQNIFNEYSIYVDNLKTDGEYLLDANKLLAVLIYKNVYPRDFEKLHRGEGTLAAILNFQDELISHGEKKFRAEITSLEKQLDIAECQTPADLKELRQIYAMALIEMLPSRTISVGIEQNNQVATAQLTGFGKFEELIEARYIYSRNTNGHNSRLDVSALQANVDQHKTYLQRKEEIEHKAEENKTKTLRAIRDLRPKVAGLRTAKFHEQLRLNGDHLQEFFEEFGQNGELARFLLLEGYLDDTYYQYTSLFHSGRLSPNDNKFLIKIRAFITPEPDFPIDNPNEVIAAMRDEDFGQSYVLNISLVDTLLSAQHRYQSQLERLWGYIMEEFSNCEDFFMAYYSSGSDVPKLLQQLANVWSDFVLTVLSSPNNLGHVVQLVGGLTERLLKSISRDFEEFPVFVSDNLSDILISSLELDPERLVCLNFDVKDFEAIKGHFDIVNSMFEEGLFDLTLANIEFAYQSILGEEDITPLHTRNFTAIRATNSTVLIDRIESNFGDYLRNILLAIQTNTEEETSAILEVVRREEIDLNTIQEFLEQQTQQLPTLEDVPDRLHSMLFSLTMIVPNWENCLFFMASEGFEAQSLVEYLDRDVVRSAILKQAVPSDSDSKSIRSFLLNANSLSDVSYKEYVRALPKSFTHFPEGIEPTKLIILIQEAKIEFCTDTLNALNERELQVLFAANNIDTFLAGPEDFSLEDDFLEELLESDISQKNKIKVVELMDLHSLVDLPERSALVGSIIVNSDTNLPNIDGDITSALIKNSSPIATQISLFNKYHSHLSNNEVRDVLASLPKPYSEITRGYHTPRLKETPENQALVSWLDSREIISSWKISDIFKEIKVNLYRS</sequence>
<keyword evidence="1" id="KW-0812">Transmembrane</keyword>
<feature type="domain" description="YobI-like P-loop NTPase" evidence="2">
    <location>
        <begin position="63"/>
        <end position="422"/>
    </location>
</feature>
<evidence type="ECO:0000313" key="4">
    <source>
        <dbReference type="Proteomes" id="UP000184774"/>
    </source>
</evidence>
<dbReference type="InterPro" id="IPR027417">
    <property type="entry name" value="P-loop_NTPase"/>
</dbReference>
<gene>
    <name evidence="3" type="ORF">VSP9026_03836</name>
</gene>
<evidence type="ECO:0000256" key="1">
    <source>
        <dbReference type="SAM" id="Phobius"/>
    </source>
</evidence>
<keyword evidence="1" id="KW-0472">Membrane</keyword>
<protein>
    <recommendedName>
        <fullName evidence="2">YobI-like P-loop NTPase domain-containing protein</fullName>
    </recommendedName>
</protein>
<dbReference type="Proteomes" id="UP000184774">
    <property type="component" value="Unassembled WGS sequence"/>
</dbReference>
<feature type="transmembrane region" description="Helical" evidence="1">
    <location>
        <begin position="157"/>
        <end position="178"/>
    </location>
</feature>
<dbReference type="SUPFAM" id="SSF52540">
    <property type="entry name" value="P-loop containing nucleoside triphosphate hydrolases"/>
    <property type="match status" value="1"/>
</dbReference>
<feature type="transmembrane region" description="Helical" evidence="1">
    <location>
        <begin position="199"/>
        <end position="219"/>
    </location>
</feature>
<keyword evidence="1" id="KW-1133">Transmembrane helix</keyword>
<proteinExistence type="predicted"/>
<dbReference type="AlphaFoldDB" id="A0A1N6M9E6"/>
<reference evidence="3 4" key="1">
    <citation type="submission" date="2016-12" db="EMBL/GenBank/DDBJ databases">
        <authorList>
            <person name="Song W.-J."/>
            <person name="Kurnit D.M."/>
        </authorList>
    </citation>
    <scope>NUCLEOTIDE SEQUENCE [LARGE SCALE GENOMIC DNA]</scope>
    <source>
        <strain evidence="3 4">CECT 9026</strain>
    </source>
</reference>